<protein>
    <recommendedName>
        <fullName evidence="4">CxC1-like cysteine cluster associated with KDZ transposases domain-containing protein</fullName>
    </recommendedName>
</protein>
<feature type="compositionally biased region" description="Basic and acidic residues" evidence="1">
    <location>
        <begin position="13"/>
        <end position="31"/>
    </location>
</feature>
<dbReference type="AlphaFoldDB" id="F4S4Y7"/>
<dbReference type="VEuPathDB" id="FungiDB:MELLADRAFT_111972"/>
<sequence length="387" mass="45516">MPSKPYNRPLKKINKDPRPVTTRQREFVEQKKKNKLHIGSSRLATPNRGPEPVPDLNNHLDYHNEDDEQMDDDQIINLPGPMNIEEQELEIQEVSDNGDSEFDSDDDIISGLARVHYDERRLQQEVQWTEQCALMLTPFLRCRKLTSNWGHLRRWNEDFKRPCSCSQRRLRTTSVTLVDLLIRSIQRRGKEVKKRFDEAEAELASILARFPTHTIGHLEAQWLRQKEIQKKVISESAKDKCKQVEVYIALEEELLEARTRRAARTEEERTELLRLPHTIVLLEQRANDFATELGVANLNRLTDASGKFSYFWNTTKVTRMEHLYPSLAQRARRLWKKWNQGMEDAMVWTAPYMVDRADNSDQDLLVRWRLMKARTQMADMPVLIAEE</sequence>
<dbReference type="EMBL" id="GL883149">
    <property type="protein sequence ID" value="EGG00227.1"/>
    <property type="molecule type" value="Genomic_DNA"/>
</dbReference>
<evidence type="ECO:0000313" key="3">
    <source>
        <dbReference type="Proteomes" id="UP000001072"/>
    </source>
</evidence>
<evidence type="ECO:0000313" key="2">
    <source>
        <dbReference type="EMBL" id="EGG00227.1"/>
    </source>
</evidence>
<dbReference type="Proteomes" id="UP000001072">
    <property type="component" value="Unassembled WGS sequence"/>
</dbReference>
<dbReference type="InParanoid" id="F4S4Y7"/>
<organism evidence="3">
    <name type="scientific">Melampsora larici-populina (strain 98AG31 / pathotype 3-4-7)</name>
    <name type="common">Poplar leaf rust fungus</name>
    <dbReference type="NCBI Taxonomy" id="747676"/>
    <lineage>
        <taxon>Eukaryota</taxon>
        <taxon>Fungi</taxon>
        <taxon>Dikarya</taxon>
        <taxon>Basidiomycota</taxon>
        <taxon>Pucciniomycotina</taxon>
        <taxon>Pucciniomycetes</taxon>
        <taxon>Pucciniales</taxon>
        <taxon>Melampsoraceae</taxon>
        <taxon>Melampsora</taxon>
    </lineage>
</organism>
<dbReference type="PANTHER" id="PTHR33096:SF1">
    <property type="entry name" value="CXC1-LIKE CYSTEINE CLUSTER ASSOCIATED WITH KDZ TRANSPOSASES DOMAIN-CONTAINING PROTEIN"/>
    <property type="match status" value="1"/>
</dbReference>
<proteinExistence type="predicted"/>
<dbReference type="HOGENOM" id="CLU_055160_0_0_1"/>
<dbReference type="GeneID" id="18924537"/>
<feature type="region of interest" description="Disordered" evidence="1">
    <location>
        <begin position="1"/>
        <end position="53"/>
    </location>
</feature>
<dbReference type="PANTHER" id="PTHR33096">
    <property type="entry name" value="CXC2 DOMAIN-CONTAINING PROTEIN"/>
    <property type="match status" value="1"/>
</dbReference>
<dbReference type="RefSeq" id="XP_007416426.1">
    <property type="nucleotide sequence ID" value="XM_007416364.1"/>
</dbReference>
<evidence type="ECO:0000256" key="1">
    <source>
        <dbReference type="SAM" id="MobiDB-lite"/>
    </source>
</evidence>
<evidence type="ECO:0008006" key="4">
    <source>
        <dbReference type="Google" id="ProtNLM"/>
    </source>
</evidence>
<reference evidence="3" key="1">
    <citation type="journal article" date="2011" name="Proc. Natl. Acad. Sci. U.S.A.">
        <title>Obligate biotrophy features unraveled by the genomic analysis of rust fungi.</title>
        <authorList>
            <person name="Duplessis S."/>
            <person name="Cuomo C.A."/>
            <person name="Lin Y.-C."/>
            <person name="Aerts A."/>
            <person name="Tisserant E."/>
            <person name="Veneault-Fourrey C."/>
            <person name="Joly D.L."/>
            <person name="Hacquard S."/>
            <person name="Amselem J."/>
            <person name="Cantarel B.L."/>
            <person name="Chiu R."/>
            <person name="Coutinho P.M."/>
            <person name="Feau N."/>
            <person name="Field M."/>
            <person name="Frey P."/>
            <person name="Gelhaye E."/>
            <person name="Goldberg J."/>
            <person name="Grabherr M.G."/>
            <person name="Kodira C.D."/>
            <person name="Kohler A."/>
            <person name="Kuees U."/>
            <person name="Lindquist E.A."/>
            <person name="Lucas S.M."/>
            <person name="Mago R."/>
            <person name="Mauceli E."/>
            <person name="Morin E."/>
            <person name="Murat C."/>
            <person name="Pangilinan J.L."/>
            <person name="Park R."/>
            <person name="Pearson M."/>
            <person name="Quesneville H."/>
            <person name="Rouhier N."/>
            <person name="Sakthikumar S."/>
            <person name="Salamov A.A."/>
            <person name="Schmutz J."/>
            <person name="Selles B."/>
            <person name="Shapiro H."/>
            <person name="Tanguay P."/>
            <person name="Tuskan G.A."/>
            <person name="Henrissat B."/>
            <person name="Van de Peer Y."/>
            <person name="Rouze P."/>
            <person name="Ellis J.G."/>
            <person name="Dodds P.N."/>
            <person name="Schein J.E."/>
            <person name="Zhong S."/>
            <person name="Hamelin R.C."/>
            <person name="Grigoriev I.V."/>
            <person name="Szabo L.J."/>
            <person name="Martin F."/>
        </authorList>
    </citation>
    <scope>NUCLEOTIDE SEQUENCE [LARGE SCALE GENOMIC DNA]</scope>
    <source>
        <strain evidence="3">98AG31 / pathotype 3-4-7</strain>
    </source>
</reference>
<name>F4S4Y7_MELLP</name>
<keyword evidence="3" id="KW-1185">Reference proteome</keyword>
<accession>F4S4Y7</accession>
<dbReference type="KEGG" id="mlr:MELLADRAFT_111972"/>
<gene>
    <name evidence="2" type="ORF">MELLADRAFT_111972</name>
</gene>